<proteinExistence type="predicted"/>
<reference evidence="2" key="1">
    <citation type="journal article" date="2015" name="Nat. Plants">
        <title>Genome expansion of Arabis alpina linked with retrotransposition and reduced symmetric DNA methylation.</title>
        <authorList>
            <person name="Willing E.M."/>
            <person name="Rawat V."/>
            <person name="Mandakova T."/>
            <person name="Maumus F."/>
            <person name="James G.V."/>
            <person name="Nordstroem K.J."/>
            <person name="Becker C."/>
            <person name="Warthmann N."/>
            <person name="Chica C."/>
            <person name="Szarzynska B."/>
            <person name="Zytnicki M."/>
            <person name="Albani M.C."/>
            <person name="Kiefer C."/>
            <person name="Bergonzi S."/>
            <person name="Castaings L."/>
            <person name="Mateos J.L."/>
            <person name="Berns M.C."/>
            <person name="Bujdoso N."/>
            <person name="Piofczyk T."/>
            <person name="de Lorenzo L."/>
            <person name="Barrero-Sicilia C."/>
            <person name="Mateos I."/>
            <person name="Piednoel M."/>
            <person name="Hagmann J."/>
            <person name="Chen-Min-Tao R."/>
            <person name="Iglesias-Fernandez R."/>
            <person name="Schuster S.C."/>
            <person name="Alonso-Blanco C."/>
            <person name="Roudier F."/>
            <person name="Carbonero P."/>
            <person name="Paz-Ares J."/>
            <person name="Davis S.J."/>
            <person name="Pecinka A."/>
            <person name="Quesneville H."/>
            <person name="Colot V."/>
            <person name="Lysak M.A."/>
            <person name="Weigel D."/>
            <person name="Coupland G."/>
            <person name="Schneeberger K."/>
        </authorList>
    </citation>
    <scope>NUCLEOTIDE SEQUENCE [LARGE SCALE GENOMIC DNA]</scope>
    <source>
        <strain evidence="2">cv. Pajares</strain>
    </source>
</reference>
<dbReference type="Gramene" id="KFK44109">
    <property type="protein sequence ID" value="KFK44109"/>
    <property type="gene ID" value="AALP_AA1G216900"/>
</dbReference>
<keyword evidence="2" id="KW-1185">Reference proteome</keyword>
<dbReference type="EMBL" id="CM002869">
    <property type="protein sequence ID" value="KFK44109.1"/>
    <property type="molecule type" value="Genomic_DNA"/>
</dbReference>
<accession>A0A087HPQ7</accession>
<evidence type="ECO:0000313" key="2">
    <source>
        <dbReference type="Proteomes" id="UP000029120"/>
    </source>
</evidence>
<organism evidence="1 2">
    <name type="scientific">Arabis alpina</name>
    <name type="common">Alpine rock-cress</name>
    <dbReference type="NCBI Taxonomy" id="50452"/>
    <lineage>
        <taxon>Eukaryota</taxon>
        <taxon>Viridiplantae</taxon>
        <taxon>Streptophyta</taxon>
        <taxon>Embryophyta</taxon>
        <taxon>Tracheophyta</taxon>
        <taxon>Spermatophyta</taxon>
        <taxon>Magnoliopsida</taxon>
        <taxon>eudicotyledons</taxon>
        <taxon>Gunneridae</taxon>
        <taxon>Pentapetalae</taxon>
        <taxon>rosids</taxon>
        <taxon>malvids</taxon>
        <taxon>Brassicales</taxon>
        <taxon>Brassicaceae</taxon>
        <taxon>Arabideae</taxon>
        <taxon>Arabis</taxon>
    </lineage>
</organism>
<dbReference type="Proteomes" id="UP000029120">
    <property type="component" value="Chromosome 1"/>
</dbReference>
<name>A0A087HPQ7_ARAAL</name>
<sequence>MYSLGYMCSSPISSIVHGVNPARSGLFPHRLDLSPATTPPQLLRRQTLAVRRYLWSHRTLRTLGRSHRRDLYWPIRTILLHRS</sequence>
<dbReference type="AlphaFoldDB" id="A0A087HPQ7"/>
<gene>
    <name evidence="1" type="ordered locus">AALP_Aa1g216900</name>
</gene>
<evidence type="ECO:0000313" key="1">
    <source>
        <dbReference type="EMBL" id="KFK44109.1"/>
    </source>
</evidence>
<protein>
    <submittedName>
        <fullName evidence="1">Uncharacterized protein</fullName>
    </submittedName>
</protein>